<protein>
    <submittedName>
        <fullName evidence="2">Protein kinase c iota type-like protein</fullName>
    </submittedName>
</protein>
<accession>A0A0J7KAU5</accession>
<evidence type="ECO:0000313" key="2">
    <source>
        <dbReference type="EMBL" id="KMQ87366.1"/>
    </source>
</evidence>
<feature type="compositionally biased region" description="Basic and acidic residues" evidence="1">
    <location>
        <begin position="13"/>
        <end position="26"/>
    </location>
</feature>
<keyword evidence="2" id="KW-0808">Transferase</keyword>
<feature type="region of interest" description="Disordered" evidence="1">
    <location>
        <begin position="1"/>
        <end position="70"/>
    </location>
</feature>
<feature type="compositionally biased region" description="Polar residues" evidence="1">
    <location>
        <begin position="42"/>
        <end position="53"/>
    </location>
</feature>
<proteinExistence type="predicted"/>
<dbReference type="OrthoDB" id="63267at2759"/>
<feature type="region of interest" description="Disordered" evidence="1">
    <location>
        <begin position="157"/>
        <end position="188"/>
    </location>
</feature>
<dbReference type="EMBL" id="LBMM01010593">
    <property type="protein sequence ID" value="KMQ87366.1"/>
    <property type="molecule type" value="Genomic_DNA"/>
</dbReference>
<organism evidence="2 3">
    <name type="scientific">Lasius niger</name>
    <name type="common">Black garden ant</name>
    <dbReference type="NCBI Taxonomy" id="67767"/>
    <lineage>
        <taxon>Eukaryota</taxon>
        <taxon>Metazoa</taxon>
        <taxon>Ecdysozoa</taxon>
        <taxon>Arthropoda</taxon>
        <taxon>Hexapoda</taxon>
        <taxon>Insecta</taxon>
        <taxon>Pterygota</taxon>
        <taxon>Neoptera</taxon>
        <taxon>Endopterygota</taxon>
        <taxon>Hymenoptera</taxon>
        <taxon>Apocrita</taxon>
        <taxon>Aculeata</taxon>
        <taxon>Formicoidea</taxon>
        <taxon>Formicidae</taxon>
        <taxon>Formicinae</taxon>
        <taxon>Lasius</taxon>
        <taxon>Lasius</taxon>
    </lineage>
</organism>
<keyword evidence="3" id="KW-1185">Reference proteome</keyword>
<feature type="compositionally biased region" description="Basic residues" evidence="1">
    <location>
        <begin position="169"/>
        <end position="179"/>
    </location>
</feature>
<sequence length="315" mass="33859">MAWGYWSATSVSDRGRSPRREKDKQHQSLHQPSQQQQMHQSELSAQSTYSTVQQERELGPGVAGVATEEPPCSMMIQGGSFYSYSAATAAAAAAAAASRRISVAESGGGPSSSSATSTGIQVLPREHHVKPGAYPPSPGSGDSAEYEQPIIGHLRAADISPPPRIGSPLHHHHHHHHHHHDDIFAQPSTSSRAATKLLPCPPDAAEGMDELSEAEFEEVIVNAELIYGRSIGPAVTCRVHGPCNQQQQLPPLLPESAPSLTSLDVEPMGPSPFQFNEITWGRCSRARKSALLRSFGPCSSHLQRISLMPVMSDLD</sequence>
<evidence type="ECO:0000256" key="1">
    <source>
        <dbReference type="SAM" id="MobiDB-lite"/>
    </source>
</evidence>
<evidence type="ECO:0000313" key="3">
    <source>
        <dbReference type="Proteomes" id="UP000036403"/>
    </source>
</evidence>
<feature type="compositionally biased region" description="Low complexity" evidence="1">
    <location>
        <begin position="28"/>
        <end position="41"/>
    </location>
</feature>
<dbReference type="GO" id="GO:0016301">
    <property type="term" value="F:kinase activity"/>
    <property type="evidence" value="ECO:0007669"/>
    <property type="project" value="UniProtKB-KW"/>
</dbReference>
<gene>
    <name evidence="2" type="ORF">RF55_13361</name>
</gene>
<dbReference type="PaxDb" id="67767-A0A0J7KAU5"/>
<dbReference type="Proteomes" id="UP000036403">
    <property type="component" value="Unassembled WGS sequence"/>
</dbReference>
<dbReference type="AlphaFoldDB" id="A0A0J7KAU5"/>
<keyword evidence="2" id="KW-0418">Kinase</keyword>
<comment type="caution">
    <text evidence="2">The sequence shown here is derived from an EMBL/GenBank/DDBJ whole genome shotgun (WGS) entry which is preliminary data.</text>
</comment>
<name>A0A0J7KAU5_LASNI</name>
<reference evidence="2 3" key="1">
    <citation type="submission" date="2015-04" db="EMBL/GenBank/DDBJ databases">
        <title>Lasius niger genome sequencing.</title>
        <authorList>
            <person name="Konorov E.A."/>
            <person name="Nikitin M.A."/>
            <person name="Kirill M.V."/>
            <person name="Chang P."/>
        </authorList>
    </citation>
    <scope>NUCLEOTIDE SEQUENCE [LARGE SCALE GENOMIC DNA]</scope>
    <source>
        <tissue evidence="2">Whole</tissue>
    </source>
</reference>